<evidence type="ECO:0000313" key="2">
    <source>
        <dbReference type="EMBL" id="ATQ44727.1"/>
    </source>
</evidence>
<feature type="transmembrane region" description="Helical" evidence="1">
    <location>
        <begin position="355"/>
        <end position="373"/>
    </location>
</feature>
<evidence type="ECO:0000256" key="1">
    <source>
        <dbReference type="SAM" id="Phobius"/>
    </source>
</evidence>
<reference evidence="2 3" key="1">
    <citation type="submission" date="2017-10" db="EMBL/GenBank/DDBJ databases">
        <title>Genome sequence of Caulobacter mirabilis FWC38.</title>
        <authorList>
            <person name="Fiebig A."/>
            <person name="Crosson S."/>
        </authorList>
    </citation>
    <scope>NUCLEOTIDE SEQUENCE [LARGE SCALE GENOMIC DNA]</scope>
    <source>
        <strain evidence="2 3">FWC 38</strain>
    </source>
</reference>
<dbReference type="GO" id="GO:0005886">
    <property type="term" value="C:plasma membrane"/>
    <property type="evidence" value="ECO:0007669"/>
    <property type="project" value="TreeGrafter"/>
</dbReference>
<feature type="transmembrane region" description="Helical" evidence="1">
    <location>
        <begin position="49"/>
        <end position="70"/>
    </location>
</feature>
<dbReference type="EMBL" id="CP024201">
    <property type="protein sequence ID" value="ATQ44727.1"/>
    <property type="molecule type" value="Genomic_DNA"/>
</dbReference>
<name>A0A2D2B3C3_9CAUL</name>
<dbReference type="InterPro" id="IPR010364">
    <property type="entry name" value="Uncharacterised_IM_CreD"/>
</dbReference>
<dbReference type="KEGG" id="cmb:CSW64_21205"/>
<dbReference type="AlphaFoldDB" id="A0A2D2B3C3"/>
<gene>
    <name evidence="2" type="ORF">CSW64_21205</name>
</gene>
<feature type="transmembrane region" description="Helical" evidence="1">
    <location>
        <begin position="437"/>
        <end position="455"/>
    </location>
</feature>
<keyword evidence="1" id="KW-0472">Membrane</keyword>
<feature type="transmembrane region" description="Helical" evidence="1">
    <location>
        <begin position="385"/>
        <end position="403"/>
    </location>
</feature>
<keyword evidence="1" id="KW-0812">Transmembrane</keyword>
<sequence>MARREQTLASAPIACEQSLTFMEGAMSDVGNDHIKIPIKPRSTGWGGKALLVCALALVMTIPALFVWALIADRSSRSDKVVREVSAMQGGAQQVLGPVLVAPYTIPAKPGAEAITDWYVISADTGTANVAVKTDTRKRGIFEVPVYSAVVDISATFSAPPAAPNLPAGAVVDWSRAQVVLGFSDLRGGKLDPVATVTTPAGESRLAFAPASGINLGKPGFAEGVASESGRYNSGGEGGRFGLVSAPAAPLLNGGALKTKLTFTGAQRVAVLPFAKATQVSISGDWPAPSFDGGFLPTTHVSKDGRFTANWSVPFMARGMADQGPSGAVSIGELGQKDLGVSFLRTNNPYQNVIRALKYAVMFVGLVFLTFFVFEALSGRRLHPAQYILIGLAQMVFYLLLLSLSEYIGFDLGFIIAAAATVGLIGLYAGAAFKAKRYSVQALVIFSAVYGLIYLLMRLEDFALLTGSLAAFVGLSVAMWLTRNIDWYGGKAESAPMPGTSAP</sequence>
<dbReference type="Pfam" id="PF06123">
    <property type="entry name" value="CreD"/>
    <property type="match status" value="1"/>
</dbReference>
<accession>A0A2D2B3C3</accession>
<dbReference type="PANTHER" id="PTHR30092:SF0">
    <property type="entry name" value="INNER MEMBRANE PROTEIN CRED"/>
    <property type="match status" value="1"/>
</dbReference>
<organism evidence="2 3">
    <name type="scientific">Caulobacter mirabilis</name>
    <dbReference type="NCBI Taxonomy" id="69666"/>
    <lineage>
        <taxon>Bacteria</taxon>
        <taxon>Pseudomonadati</taxon>
        <taxon>Pseudomonadota</taxon>
        <taxon>Alphaproteobacteria</taxon>
        <taxon>Caulobacterales</taxon>
        <taxon>Caulobacteraceae</taxon>
        <taxon>Caulobacter</taxon>
    </lineage>
</organism>
<dbReference type="Proteomes" id="UP000228945">
    <property type="component" value="Chromosome"/>
</dbReference>
<protein>
    <submittedName>
        <fullName evidence="2">Cell envelope integrity protein CreD</fullName>
    </submittedName>
</protein>
<keyword evidence="1" id="KW-1133">Transmembrane helix</keyword>
<evidence type="ECO:0000313" key="3">
    <source>
        <dbReference type="Proteomes" id="UP000228945"/>
    </source>
</evidence>
<keyword evidence="3" id="KW-1185">Reference proteome</keyword>
<dbReference type="NCBIfam" id="NF008712">
    <property type="entry name" value="PRK11715.1-1"/>
    <property type="match status" value="1"/>
</dbReference>
<feature type="transmembrane region" description="Helical" evidence="1">
    <location>
        <begin position="461"/>
        <end position="480"/>
    </location>
</feature>
<dbReference type="PANTHER" id="PTHR30092">
    <property type="entry name" value="INNER MEMBRANE PROTEIN CRED"/>
    <property type="match status" value="1"/>
</dbReference>
<feature type="transmembrane region" description="Helical" evidence="1">
    <location>
        <begin position="409"/>
        <end position="430"/>
    </location>
</feature>
<proteinExistence type="predicted"/>
<dbReference type="OrthoDB" id="9791851at2"/>
<dbReference type="PIRSF" id="PIRSF004548">
    <property type="entry name" value="CreD"/>
    <property type="match status" value="1"/>
</dbReference>